<keyword evidence="1" id="KW-1133">Transmembrane helix</keyword>
<proteinExistence type="predicted"/>
<protein>
    <submittedName>
        <fullName evidence="2">Uncharacterized protein</fullName>
    </submittedName>
</protein>
<feature type="transmembrane region" description="Helical" evidence="1">
    <location>
        <begin position="60"/>
        <end position="78"/>
    </location>
</feature>
<dbReference type="EMBL" id="MN740408">
    <property type="protein sequence ID" value="QHU05155.1"/>
    <property type="molecule type" value="Genomic_DNA"/>
</dbReference>
<feature type="transmembrane region" description="Helical" evidence="1">
    <location>
        <begin position="85"/>
        <end position="103"/>
    </location>
</feature>
<sequence>MDTAYLCITNFSLFFSLIYFYLHSKKNCYEYFLALILVCIIICSQLFWSNPIQYSLIHQVDALVAKIGIFCFIFYIVFFKKHPWWGCLSAGFITVCIITSFYLSNHFSNIEWCSESHILFHGLMHLFCYVGTFFAFY</sequence>
<name>A0A6C0JH98_9ZZZZ</name>
<feature type="transmembrane region" description="Helical" evidence="1">
    <location>
        <begin position="118"/>
        <end position="136"/>
    </location>
</feature>
<evidence type="ECO:0000256" key="1">
    <source>
        <dbReference type="SAM" id="Phobius"/>
    </source>
</evidence>
<dbReference type="AlphaFoldDB" id="A0A6C0JH98"/>
<feature type="transmembrane region" description="Helical" evidence="1">
    <location>
        <begin position="29"/>
        <end position="48"/>
    </location>
</feature>
<reference evidence="2" key="1">
    <citation type="journal article" date="2020" name="Nature">
        <title>Giant virus diversity and host interactions through global metagenomics.</title>
        <authorList>
            <person name="Schulz F."/>
            <person name="Roux S."/>
            <person name="Paez-Espino D."/>
            <person name="Jungbluth S."/>
            <person name="Walsh D.A."/>
            <person name="Denef V.J."/>
            <person name="McMahon K.D."/>
            <person name="Konstantinidis K.T."/>
            <person name="Eloe-Fadrosh E.A."/>
            <person name="Kyrpides N.C."/>
            <person name="Woyke T."/>
        </authorList>
    </citation>
    <scope>NUCLEOTIDE SEQUENCE</scope>
    <source>
        <strain evidence="2">GVMAG-M-3300027708-5</strain>
    </source>
</reference>
<accession>A0A6C0JH98</accession>
<evidence type="ECO:0000313" key="2">
    <source>
        <dbReference type="EMBL" id="QHU05155.1"/>
    </source>
</evidence>
<feature type="transmembrane region" description="Helical" evidence="1">
    <location>
        <begin position="6"/>
        <end position="22"/>
    </location>
</feature>
<keyword evidence="1" id="KW-0812">Transmembrane</keyword>
<organism evidence="2">
    <name type="scientific">viral metagenome</name>
    <dbReference type="NCBI Taxonomy" id="1070528"/>
    <lineage>
        <taxon>unclassified sequences</taxon>
        <taxon>metagenomes</taxon>
        <taxon>organismal metagenomes</taxon>
    </lineage>
</organism>
<keyword evidence="1" id="KW-0472">Membrane</keyword>